<accession>A0AAV1SIC5</accession>
<proteinExistence type="inferred from homology"/>
<evidence type="ECO:0000256" key="8">
    <source>
        <dbReference type="ARBA" id="ARBA00022771"/>
    </source>
</evidence>
<sequence>MVAMFLCSFGFVLLLILLHLYSRFLLRGQQRRRHAMFLFDIGRQTRPDVESSIEPPKHGLDPLVIASLPVFTYKLAEQTGHGEPVECSICLGAVVEGDTVRVLPNCKHMFHVECIDMWLGSHSTCPICRTDAEPRIQSAAEKDMHSRAQPSAPPLEENILHGTGAQIEKEGGSGSRLTSFRGMVFNREWSSRTRNCRDEIGAEDIEER</sequence>
<dbReference type="PANTHER" id="PTHR46913">
    <property type="entry name" value="RING-H2 FINGER PROTEIN ATL16"/>
    <property type="match status" value="1"/>
</dbReference>
<evidence type="ECO:0000259" key="15">
    <source>
        <dbReference type="PROSITE" id="PS50089"/>
    </source>
</evidence>
<evidence type="ECO:0000256" key="12">
    <source>
        <dbReference type="ARBA" id="ARBA00023136"/>
    </source>
</evidence>
<dbReference type="GO" id="GO:0061630">
    <property type="term" value="F:ubiquitin protein ligase activity"/>
    <property type="evidence" value="ECO:0007669"/>
    <property type="project" value="UniProtKB-EC"/>
</dbReference>
<organism evidence="16 17">
    <name type="scientific">Dovyalis caffra</name>
    <dbReference type="NCBI Taxonomy" id="77055"/>
    <lineage>
        <taxon>Eukaryota</taxon>
        <taxon>Viridiplantae</taxon>
        <taxon>Streptophyta</taxon>
        <taxon>Embryophyta</taxon>
        <taxon>Tracheophyta</taxon>
        <taxon>Spermatophyta</taxon>
        <taxon>Magnoliopsida</taxon>
        <taxon>eudicotyledons</taxon>
        <taxon>Gunneridae</taxon>
        <taxon>Pentapetalae</taxon>
        <taxon>rosids</taxon>
        <taxon>fabids</taxon>
        <taxon>Malpighiales</taxon>
        <taxon>Salicaceae</taxon>
        <taxon>Flacourtieae</taxon>
        <taxon>Dovyalis</taxon>
    </lineage>
</organism>
<dbReference type="AlphaFoldDB" id="A0AAV1SIC5"/>
<keyword evidence="10" id="KW-0862">Zinc</keyword>
<dbReference type="Pfam" id="PF13639">
    <property type="entry name" value="zf-RING_2"/>
    <property type="match status" value="1"/>
</dbReference>
<comment type="pathway">
    <text evidence="3">Protein modification; protein ubiquitination.</text>
</comment>
<comment type="subcellular location">
    <subcellularLocation>
        <location evidence="2">Membrane</location>
        <topology evidence="2">Single-pass membrane protein</topology>
    </subcellularLocation>
</comment>
<gene>
    <name evidence="16" type="ORF">DCAF_LOCUS23194</name>
</gene>
<evidence type="ECO:0000256" key="13">
    <source>
        <dbReference type="ARBA" id="ARBA00024209"/>
    </source>
</evidence>
<protein>
    <recommendedName>
        <fullName evidence="4">RING-type E3 ubiquitin transferase</fullName>
        <ecNumber evidence="4">2.3.2.27</ecNumber>
    </recommendedName>
</protein>
<evidence type="ECO:0000256" key="11">
    <source>
        <dbReference type="ARBA" id="ARBA00022989"/>
    </source>
</evidence>
<evidence type="ECO:0000256" key="9">
    <source>
        <dbReference type="ARBA" id="ARBA00022786"/>
    </source>
</evidence>
<feature type="domain" description="RING-type" evidence="15">
    <location>
        <begin position="87"/>
        <end position="129"/>
    </location>
</feature>
<dbReference type="GO" id="GO:0016567">
    <property type="term" value="P:protein ubiquitination"/>
    <property type="evidence" value="ECO:0007669"/>
    <property type="project" value="InterPro"/>
</dbReference>
<keyword evidence="5" id="KW-0808">Transferase</keyword>
<keyword evidence="8 14" id="KW-0863">Zinc-finger</keyword>
<evidence type="ECO:0000256" key="2">
    <source>
        <dbReference type="ARBA" id="ARBA00004167"/>
    </source>
</evidence>
<keyword evidence="11" id="KW-1133">Transmembrane helix</keyword>
<dbReference type="Gene3D" id="3.30.40.10">
    <property type="entry name" value="Zinc/RING finger domain, C3HC4 (zinc finger)"/>
    <property type="match status" value="1"/>
</dbReference>
<keyword evidence="9" id="KW-0833">Ubl conjugation pathway</keyword>
<keyword evidence="6" id="KW-0812">Transmembrane</keyword>
<dbReference type="InterPro" id="IPR044600">
    <property type="entry name" value="ATL1/ATL16-like"/>
</dbReference>
<dbReference type="GO" id="GO:0016020">
    <property type="term" value="C:membrane"/>
    <property type="evidence" value="ECO:0007669"/>
    <property type="project" value="UniProtKB-SubCell"/>
</dbReference>
<dbReference type="InterPro" id="IPR013083">
    <property type="entry name" value="Znf_RING/FYVE/PHD"/>
</dbReference>
<dbReference type="InterPro" id="IPR001841">
    <property type="entry name" value="Znf_RING"/>
</dbReference>
<dbReference type="CDD" id="cd16461">
    <property type="entry name" value="RING-H2_EL5-like"/>
    <property type="match status" value="1"/>
</dbReference>
<evidence type="ECO:0000256" key="6">
    <source>
        <dbReference type="ARBA" id="ARBA00022692"/>
    </source>
</evidence>
<name>A0AAV1SIC5_9ROSI</name>
<comment type="caution">
    <text evidence="16">The sequence shown here is derived from an EMBL/GenBank/DDBJ whole genome shotgun (WGS) entry which is preliminary data.</text>
</comment>
<evidence type="ECO:0000313" key="16">
    <source>
        <dbReference type="EMBL" id="CAK7350462.1"/>
    </source>
</evidence>
<evidence type="ECO:0000256" key="4">
    <source>
        <dbReference type="ARBA" id="ARBA00012483"/>
    </source>
</evidence>
<dbReference type="EC" id="2.3.2.27" evidence="4"/>
<dbReference type="GO" id="GO:0008270">
    <property type="term" value="F:zinc ion binding"/>
    <property type="evidence" value="ECO:0007669"/>
    <property type="project" value="UniProtKB-KW"/>
</dbReference>
<dbReference type="SMART" id="SM00184">
    <property type="entry name" value="RING"/>
    <property type="match status" value="1"/>
</dbReference>
<dbReference type="EMBL" id="CAWUPB010001184">
    <property type="protein sequence ID" value="CAK7350462.1"/>
    <property type="molecule type" value="Genomic_DNA"/>
</dbReference>
<dbReference type="PANTHER" id="PTHR46913:SF1">
    <property type="entry name" value="RING-H2 FINGER PROTEIN ATL16"/>
    <property type="match status" value="1"/>
</dbReference>
<evidence type="ECO:0000313" key="17">
    <source>
        <dbReference type="Proteomes" id="UP001314170"/>
    </source>
</evidence>
<keyword evidence="7" id="KW-0479">Metal-binding</keyword>
<evidence type="ECO:0000256" key="10">
    <source>
        <dbReference type="ARBA" id="ARBA00022833"/>
    </source>
</evidence>
<evidence type="ECO:0000256" key="7">
    <source>
        <dbReference type="ARBA" id="ARBA00022723"/>
    </source>
</evidence>
<keyword evidence="17" id="KW-1185">Reference proteome</keyword>
<dbReference type="FunFam" id="3.30.40.10:FF:000187">
    <property type="entry name" value="E3 ubiquitin-protein ligase ATL6"/>
    <property type="match status" value="1"/>
</dbReference>
<evidence type="ECO:0000256" key="3">
    <source>
        <dbReference type="ARBA" id="ARBA00004906"/>
    </source>
</evidence>
<dbReference type="Proteomes" id="UP001314170">
    <property type="component" value="Unassembled WGS sequence"/>
</dbReference>
<keyword evidence="12" id="KW-0472">Membrane</keyword>
<reference evidence="16 17" key="1">
    <citation type="submission" date="2024-01" db="EMBL/GenBank/DDBJ databases">
        <authorList>
            <person name="Waweru B."/>
        </authorList>
    </citation>
    <scope>NUCLEOTIDE SEQUENCE [LARGE SCALE GENOMIC DNA]</scope>
</reference>
<evidence type="ECO:0000256" key="5">
    <source>
        <dbReference type="ARBA" id="ARBA00022679"/>
    </source>
</evidence>
<evidence type="ECO:0000256" key="1">
    <source>
        <dbReference type="ARBA" id="ARBA00000900"/>
    </source>
</evidence>
<dbReference type="PROSITE" id="PS50089">
    <property type="entry name" value="ZF_RING_2"/>
    <property type="match status" value="1"/>
</dbReference>
<dbReference type="SUPFAM" id="SSF57850">
    <property type="entry name" value="RING/U-box"/>
    <property type="match status" value="1"/>
</dbReference>
<comment type="similarity">
    <text evidence="13">Belongs to the RING-type zinc finger family. ATL subfamily.</text>
</comment>
<comment type="catalytic activity">
    <reaction evidence="1">
        <text>S-ubiquitinyl-[E2 ubiquitin-conjugating enzyme]-L-cysteine + [acceptor protein]-L-lysine = [E2 ubiquitin-conjugating enzyme]-L-cysteine + N(6)-ubiquitinyl-[acceptor protein]-L-lysine.</text>
        <dbReference type="EC" id="2.3.2.27"/>
    </reaction>
</comment>
<evidence type="ECO:0000256" key="14">
    <source>
        <dbReference type="PROSITE-ProRule" id="PRU00175"/>
    </source>
</evidence>